<dbReference type="GO" id="GO:0006099">
    <property type="term" value="P:tricarboxylic acid cycle"/>
    <property type="evidence" value="ECO:0007669"/>
    <property type="project" value="TreeGrafter"/>
</dbReference>
<comment type="caution">
    <text evidence="6">The sequence shown here is derived from an EMBL/GenBank/DDBJ whole genome shotgun (WGS) entry which is preliminary data.</text>
</comment>
<evidence type="ECO:0000313" key="6">
    <source>
        <dbReference type="EMBL" id="GGJ90974.1"/>
    </source>
</evidence>
<proteinExistence type="inferred from homology"/>
<evidence type="ECO:0000256" key="5">
    <source>
        <dbReference type="RuleBase" id="RU003406"/>
    </source>
</evidence>
<dbReference type="PANTHER" id="PTHR11739:SF4">
    <property type="entry name" value="CITRATE SYNTHASE, PEROXISOMAL"/>
    <property type="match status" value="1"/>
</dbReference>
<dbReference type="InterPro" id="IPR002020">
    <property type="entry name" value="Citrate_synthase"/>
</dbReference>
<dbReference type="SUPFAM" id="SSF48256">
    <property type="entry name" value="Citrate synthase"/>
    <property type="match status" value="1"/>
</dbReference>
<dbReference type="Pfam" id="PF00285">
    <property type="entry name" value="Citrate_synt"/>
    <property type="match status" value="1"/>
</dbReference>
<accession>A0A917UWM3</accession>
<dbReference type="InterPro" id="IPR019810">
    <property type="entry name" value="Citrate_synthase_AS"/>
</dbReference>
<comment type="pathway">
    <text evidence="1">Carbohydrate metabolism; tricarboxylic acid cycle.</text>
</comment>
<name>A0A917UWM3_9MICO</name>
<evidence type="ECO:0000313" key="7">
    <source>
        <dbReference type="Proteomes" id="UP000636956"/>
    </source>
</evidence>
<dbReference type="GO" id="GO:0016829">
    <property type="term" value="F:lyase activity"/>
    <property type="evidence" value="ECO:0007669"/>
    <property type="project" value="UniProtKB-KW"/>
</dbReference>
<comment type="similarity">
    <text evidence="2 5">Belongs to the citrate synthase family.</text>
</comment>
<dbReference type="Gene3D" id="1.10.230.10">
    <property type="entry name" value="Cytochrome P450-Terp, domain 2"/>
    <property type="match status" value="1"/>
</dbReference>
<dbReference type="Gene3D" id="1.10.580.10">
    <property type="entry name" value="Citrate Synthase, domain 1"/>
    <property type="match status" value="1"/>
</dbReference>
<gene>
    <name evidence="6" type="ORF">GCM10011372_31790</name>
</gene>
<evidence type="ECO:0000256" key="2">
    <source>
        <dbReference type="ARBA" id="ARBA00010566"/>
    </source>
</evidence>
<keyword evidence="6" id="KW-0456">Lyase</keyword>
<dbReference type="GO" id="GO:0005829">
    <property type="term" value="C:cytosol"/>
    <property type="evidence" value="ECO:0007669"/>
    <property type="project" value="TreeGrafter"/>
</dbReference>
<dbReference type="RefSeq" id="WP_229662421.1">
    <property type="nucleotide sequence ID" value="NZ_BAABFW010000013.1"/>
</dbReference>
<dbReference type="PROSITE" id="PS00480">
    <property type="entry name" value="CITRATE_SYNTHASE"/>
    <property type="match status" value="1"/>
</dbReference>
<dbReference type="CDD" id="cd06100">
    <property type="entry name" value="CCL_ACL-C"/>
    <property type="match status" value="1"/>
</dbReference>
<keyword evidence="4 5" id="KW-0808">Transferase</keyword>
<evidence type="ECO:0000256" key="4">
    <source>
        <dbReference type="ARBA" id="ARBA00022679"/>
    </source>
</evidence>
<dbReference type="Proteomes" id="UP000636956">
    <property type="component" value="Unassembled WGS sequence"/>
</dbReference>
<keyword evidence="7" id="KW-1185">Reference proteome</keyword>
<dbReference type="GO" id="GO:0036440">
    <property type="term" value="F:citrate synthase activity"/>
    <property type="evidence" value="ECO:0007669"/>
    <property type="project" value="UniProtKB-EC"/>
</dbReference>
<dbReference type="AlphaFoldDB" id="A0A917UWM3"/>
<dbReference type="InterPro" id="IPR036969">
    <property type="entry name" value="Citrate_synthase_sf"/>
</dbReference>
<dbReference type="EMBL" id="BMMD01000023">
    <property type="protein sequence ID" value="GGJ90974.1"/>
    <property type="molecule type" value="Genomic_DNA"/>
</dbReference>
<organism evidence="6 7">
    <name type="scientific">Agromyces bauzanensis</name>
    <dbReference type="NCBI Taxonomy" id="1308924"/>
    <lineage>
        <taxon>Bacteria</taxon>
        <taxon>Bacillati</taxon>
        <taxon>Actinomycetota</taxon>
        <taxon>Actinomycetes</taxon>
        <taxon>Micrococcales</taxon>
        <taxon>Microbacteriaceae</taxon>
        <taxon>Agromyces</taxon>
    </lineage>
</organism>
<dbReference type="InterPro" id="IPR016142">
    <property type="entry name" value="Citrate_synth-like_lrg_a-sub"/>
</dbReference>
<dbReference type="EC" id="2.3.3.16" evidence="3"/>
<dbReference type="PANTHER" id="PTHR11739">
    <property type="entry name" value="CITRATE SYNTHASE"/>
    <property type="match status" value="1"/>
</dbReference>
<protein>
    <recommendedName>
        <fullName evidence="3">citrate synthase (unknown stereospecificity)</fullName>
        <ecNumber evidence="3">2.3.3.16</ecNumber>
    </recommendedName>
</protein>
<evidence type="ECO:0000256" key="1">
    <source>
        <dbReference type="ARBA" id="ARBA00005163"/>
    </source>
</evidence>
<dbReference type="GO" id="GO:0005975">
    <property type="term" value="P:carbohydrate metabolic process"/>
    <property type="evidence" value="ECO:0007669"/>
    <property type="project" value="TreeGrafter"/>
</dbReference>
<reference evidence="6" key="2">
    <citation type="submission" date="2020-09" db="EMBL/GenBank/DDBJ databases">
        <authorList>
            <person name="Sun Q."/>
            <person name="Zhou Y."/>
        </authorList>
    </citation>
    <scope>NUCLEOTIDE SEQUENCE</scope>
    <source>
        <strain evidence="6">CGMCC 1.8984</strain>
    </source>
</reference>
<reference evidence="6" key="1">
    <citation type="journal article" date="2014" name="Int. J. Syst. Evol. Microbiol.">
        <title>Complete genome sequence of Corynebacterium casei LMG S-19264T (=DSM 44701T), isolated from a smear-ripened cheese.</title>
        <authorList>
            <consortium name="US DOE Joint Genome Institute (JGI-PGF)"/>
            <person name="Walter F."/>
            <person name="Albersmeier A."/>
            <person name="Kalinowski J."/>
            <person name="Ruckert C."/>
        </authorList>
    </citation>
    <scope>NUCLEOTIDE SEQUENCE</scope>
    <source>
        <strain evidence="6">CGMCC 1.8984</strain>
    </source>
</reference>
<evidence type="ECO:0000256" key="3">
    <source>
        <dbReference type="ARBA" id="ARBA00012972"/>
    </source>
</evidence>
<dbReference type="InterPro" id="IPR016143">
    <property type="entry name" value="Citrate_synth-like_sm_a-sub"/>
</dbReference>
<sequence length="261" mass="27728">MDNEVGTEIAVSTANAIYIRGKDLVQDLMGKIDFTSMIFFHLRGRFPTDGERSVLDASLVAVMEHGLTPSSITARLIYSSSPDAMQAAVAAGLLGAGSNFLGVMEGFARILQDGAAAIRAGETTAEKFARTTIEGYLEAGKSVPGFGHHIHRPDDPRTPKLLEIASKAGVSGVHADLLTVFSETMDELKGRHVTVNATGAVAAVLSDIGFSWRIVRGFSLIGRSAGLVGHIAEEQERPLGRVLWAIAEENVPYLGEVPGDD</sequence>
<dbReference type="NCBIfam" id="NF004868">
    <property type="entry name" value="PRK06224.1-5"/>
    <property type="match status" value="1"/>
</dbReference>